<dbReference type="AlphaFoldDB" id="A0AAV9WW37"/>
<accession>A0AAV9WW37</accession>
<evidence type="ECO:0000259" key="1">
    <source>
        <dbReference type="PROSITE" id="PS50181"/>
    </source>
</evidence>
<dbReference type="InterPro" id="IPR001810">
    <property type="entry name" value="F-box_dom"/>
</dbReference>
<feature type="domain" description="F-box" evidence="1">
    <location>
        <begin position="1"/>
        <end position="46"/>
    </location>
</feature>
<keyword evidence="3" id="KW-1185">Reference proteome</keyword>
<dbReference type="InterPro" id="IPR036047">
    <property type="entry name" value="F-box-like_dom_sf"/>
</dbReference>
<dbReference type="EMBL" id="JAVHJO010000015">
    <property type="protein sequence ID" value="KAK6527727.1"/>
    <property type="molecule type" value="Genomic_DNA"/>
</dbReference>
<organism evidence="2 3">
    <name type="scientific">Orbilia ellipsospora</name>
    <dbReference type="NCBI Taxonomy" id="2528407"/>
    <lineage>
        <taxon>Eukaryota</taxon>
        <taxon>Fungi</taxon>
        <taxon>Dikarya</taxon>
        <taxon>Ascomycota</taxon>
        <taxon>Pezizomycotina</taxon>
        <taxon>Orbiliomycetes</taxon>
        <taxon>Orbiliales</taxon>
        <taxon>Orbiliaceae</taxon>
        <taxon>Orbilia</taxon>
    </lineage>
</organism>
<reference evidence="2 3" key="1">
    <citation type="submission" date="2019-10" db="EMBL/GenBank/DDBJ databases">
        <authorList>
            <person name="Palmer J.M."/>
        </authorList>
    </citation>
    <scope>NUCLEOTIDE SEQUENCE [LARGE SCALE GENOMIC DNA]</scope>
    <source>
        <strain evidence="2 3">TWF694</strain>
    </source>
</reference>
<dbReference type="SUPFAM" id="SSF81383">
    <property type="entry name" value="F-box domain"/>
    <property type="match status" value="1"/>
</dbReference>
<dbReference type="SMART" id="SM00256">
    <property type="entry name" value="FBOX"/>
    <property type="match status" value="1"/>
</dbReference>
<dbReference type="CDD" id="cd09917">
    <property type="entry name" value="F-box_SF"/>
    <property type="match status" value="1"/>
</dbReference>
<evidence type="ECO:0000313" key="2">
    <source>
        <dbReference type="EMBL" id="KAK6527727.1"/>
    </source>
</evidence>
<name>A0AAV9WW37_9PEZI</name>
<dbReference type="PROSITE" id="PS50181">
    <property type="entry name" value="FBOX"/>
    <property type="match status" value="1"/>
</dbReference>
<sequence>MSSITDLPVELQENILSYLSFEDQIQAERACKYWSKVLAAPSFRRTRYEPSTDNAGSTGKIEMQEFFGTSSYMSCVAVDGNIRRYKYHSYNSPSDAFAVELPIPKSTIDVTGSSILDDPMILNTTGLIHRQNLFESHLYVNNGSGDFGWEITLKVKPETTIRDVCGWVARAVVGLGAEGLKSTFHQTKGFGQEWIKEEDKHIEDGRIYEILFRSVTVYRGGFWKDKGQFKGDKSSWPWTAHLEIRVEPLDRLSFLRPLYF</sequence>
<gene>
    <name evidence="2" type="ORF">TWF694_004707</name>
</gene>
<evidence type="ECO:0000313" key="3">
    <source>
        <dbReference type="Proteomes" id="UP001365542"/>
    </source>
</evidence>
<comment type="caution">
    <text evidence="2">The sequence shown here is derived from an EMBL/GenBank/DDBJ whole genome shotgun (WGS) entry which is preliminary data.</text>
</comment>
<protein>
    <recommendedName>
        <fullName evidence="1">F-box domain-containing protein</fullName>
    </recommendedName>
</protein>
<dbReference type="Gene3D" id="1.20.1280.50">
    <property type="match status" value="1"/>
</dbReference>
<dbReference type="Proteomes" id="UP001365542">
    <property type="component" value="Unassembled WGS sequence"/>
</dbReference>
<dbReference type="Pfam" id="PF12937">
    <property type="entry name" value="F-box-like"/>
    <property type="match status" value="1"/>
</dbReference>
<proteinExistence type="predicted"/>